<dbReference type="EnsemblPlants" id="MELO3C026731.2.1">
    <property type="protein sequence ID" value="MELO3C026731.2.1"/>
    <property type="gene ID" value="MELO3C026731.2"/>
</dbReference>
<protein>
    <recommendedName>
        <fullName evidence="3">TsaA-like domain-containing protein</fullName>
    </recommendedName>
</protein>
<dbReference type="Pfam" id="PF01980">
    <property type="entry name" value="TrmO_N"/>
    <property type="match status" value="1"/>
</dbReference>
<evidence type="ECO:0000256" key="1">
    <source>
        <dbReference type="ARBA" id="ARBA00022691"/>
    </source>
</evidence>
<feature type="domain" description="TsaA-like" evidence="3">
    <location>
        <begin position="1"/>
        <end position="179"/>
    </location>
</feature>
<evidence type="ECO:0000313" key="4">
    <source>
        <dbReference type="EnsemblPlants" id="MELO3C026731.2.1"/>
    </source>
</evidence>
<dbReference type="PROSITE" id="PS51668">
    <property type="entry name" value="TSAA_2"/>
    <property type="match status" value="1"/>
</dbReference>
<dbReference type="InterPro" id="IPR023370">
    <property type="entry name" value="TrmO-like_N"/>
</dbReference>
<dbReference type="AlphaFoldDB" id="A0A9I9E0B1"/>
<dbReference type="InterPro" id="IPR040372">
    <property type="entry name" value="YaeB-like"/>
</dbReference>
<comment type="similarity">
    <text evidence="2">Belongs to the tRNA methyltransferase O family.</text>
</comment>
<name>A0A9I9E0B1_CUCME</name>
<dbReference type="SUPFAM" id="SSF118196">
    <property type="entry name" value="YaeB-like"/>
    <property type="match status" value="1"/>
</dbReference>
<dbReference type="Gramene" id="MELO3C026731.2.1">
    <property type="protein sequence ID" value="MELO3C026731.2.1"/>
    <property type="gene ID" value="MELO3C026731.2"/>
</dbReference>
<dbReference type="InterPro" id="IPR036413">
    <property type="entry name" value="YaeB-like_sf"/>
</dbReference>
<reference evidence="4" key="1">
    <citation type="submission" date="2023-03" db="UniProtKB">
        <authorList>
            <consortium name="EnsemblPlants"/>
        </authorList>
    </citation>
    <scope>IDENTIFICATION</scope>
</reference>
<evidence type="ECO:0000259" key="3">
    <source>
        <dbReference type="PROSITE" id="PS51668"/>
    </source>
</evidence>
<dbReference type="InterPro" id="IPR036414">
    <property type="entry name" value="YaeB_N_sf"/>
</dbReference>
<sequence length="228" mass="25907">MPIILEYAAAPTISLRTGLSDRLLFPTVLRRSMRMIENETRHFSLFSDFEINVLGYPKVKVLMEKMDLNWNRVNGTPRQSLLVPLARARLVFSACIPPASIEGIGEYSHCSVREPRLKVERVGVFATRSPHRPCPIGLTVAKVEAVQGHEILLSGADLVDGIPVLDVKPYLPYCDSVQDATISKWLLLYLNFLTKKEIYNMPNCGWTTWWIVCKMINETLRIDNGNEY</sequence>
<evidence type="ECO:0000256" key="2">
    <source>
        <dbReference type="ARBA" id="ARBA00033753"/>
    </source>
</evidence>
<keyword evidence="1" id="KW-0949">S-adenosyl-L-methionine</keyword>
<dbReference type="PANTHER" id="PTHR12818">
    <property type="entry name" value="TRNA (ADENINE(37)-N6)-METHYLTRANSFERASE"/>
    <property type="match status" value="1"/>
</dbReference>
<dbReference type="PANTHER" id="PTHR12818:SF0">
    <property type="entry name" value="TRNA (ADENINE(37)-N6)-METHYLTRANSFERASE"/>
    <property type="match status" value="1"/>
</dbReference>
<proteinExistence type="inferred from homology"/>
<accession>A0A9I9E0B1</accession>
<dbReference type="Gene3D" id="2.40.30.70">
    <property type="entry name" value="YaeB-like"/>
    <property type="match status" value="1"/>
</dbReference>
<organism evidence="4">
    <name type="scientific">Cucumis melo</name>
    <name type="common">Muskmelon</name>
    <dbReference type="NCBI Taxonomy" id="3656"/>
    <lineage>
        <taxon>Eukaryota</taxon>
        <taxon>Viridiplantae</taxon>
        <taxon>Streptophyta</taxon>
        <taxon>Embryophyta</taxon>
        <taxon>Tracheophyta</taxon>
        <taxon>Spermatophyta</taxon>
        <taxon>Magnoliopsida</taxon>
        <taxon>eudicotyledons</taxon>
        <taxon>Gunneridae</taxon>
        <taxon>Pentapetalae</taxon>
        <taxon>rosids</taxon>
        <taxon>fabids</taxon>
        <taxon>Cucurbitales</taxon>
        <taxon>Cucurbitaceae</taxon>
        <taxon>Benincaseae</taxon>
        <taxon>Cucumis</taxon>
    </lineage>
</organism>